<sequence>MIDLNDGNTATSDSKSETLANFGDKEQKSADASPQLPPISGQIKKLNFANESESVVQQYPLLTESLNVTSENIDKKEPKFKHSSEVNWNQALFLGNLLIKRKVSVRSSLHQVHSIPKKMLCTLLMRLKY</sequence>
<proteinExistence type="predicted"/>
<evidence type="ECO:0000313" key="3">
    <source>
        <dbReference type="Proteomes" id="UP000242913"/>
    </source>
</evidence>
<feature type="compositionally biased region" description="Polar residues" evidence="1">
    <location>
        <begin position="1"/>
        <end position="19"/>
    </location>
</feature>
<accession>A0A238BU93</accession>
<name>A0A238BU93_9BILA</name>
<keyword evidence="3" id="KW-1185">Reference proteome</keyword>
<evidence type="ECO:0000256" key="1">
    <source>
        <dbReference type="SAM" id="MobiDB-lite"/>
    </source>
</evidence>
<feature type="region of interest" description="Disordered" evidence="1">
    <location>
        <begin position="1"/>
        <end position="38"/>
    </location>
</feature>
<evidence type="ECO:0000313" key="2">
    <source>
        <dbReference type="EMBL" id="OZC08250.1"/>
    </source>
</evidence>
<protein>
    <submittedName>
        <fullName evidence="2">Uncharacterized protein</fullName>
    </submittedName>
</protein>
<reference evidence="2 3" key="1">
    <citation type="submission" date="2015-12" db="EMBL/GenBank/DDBJ databases">
        <title>Draft genome of the nematode, Onchocerca flexuosa.</title>
        <authorList>
            <person name="Mitreva M."/>
        </authorList>
    </citation>
    <scope>NUCLEOTIDE SEQUENCE [LARGE SCALE GENOMIC DNA]</scope>
    <source>
        <strain evidence="2">Red Deer</strain>
    </source>
</reference>
<dbReference type="AlphaFoldDB" id="A0A238BU93"/>
<organism evidence="2 3">
    <name type="scientific">Onchocerca flexuosa</name>
    <dbReference type="NCBI Taxonomy" id="387005"/>
    <lineage>
        <taxon>Eukaryota</taxon>
        <taxon>Metazoa</taxon>
        <taxon>Ecdysozoa</taxon>
        <taxon>Nematoda</taxon>
        <taxon>Chromadorea</taxon>
        <taxon>Rhabditida</taxon>
        <taxon>Spirurina</taxon>
        <taxon>Spiruromorpha</taxon>
        <taxon>Filarioidea</taxon>
        <taxon>Onchocercidae</taxon>
        <taxon>Onchocerca</taxon>
    </lineage>
</organism>
<dbReference type="EMBL" id="KZ270011">
    <property type="protein sequence ID" value="OZC08250.1"/>
    <property type="molecule type" value="Genomic_DNA"/>
</dbReference>
<gene>
    <name evidence="2" type="ORF">X798_04729</name>
</gene>
<dbReference type="Proteomes" id="UP000242913">
    <property type="component" value="Unassembled WGS sequence"/>
</dbReference>